<reference evidence="5 6" key="1">
    <citation type="submission" date="2020-07" db="EMBL/GenBank/DDBJ databases">
        <title>Sequencing the genomes of 1000 actinobacteria strains.</title>
        <authorList>
            <person name="Klenk H.-P."/>
        </authorList>
    </citation>
    <scope>NUCLEOTIDE SEQUENCE [LARGE SCALE GENOMIC DNA]</scope>
    <source>
        <strain evidence="5 6">DSM 26487</strain>
    </source>
</reference>
<dbReference type="PANTHER" id="PTHR43884">
    <property type="entry name" value="ACYL-COA DEHYDROGENASE"/>
    <property type="match status" value="1"/>
</dbReference>
<dbReference type="SUPFAM" id="SSF47203">
    <property type="entry name" value="Acyl-CoA dehydrogenase C-terminal domain-like"/>
    <property type="match status" value="1"/>
</dbReference>
<gene>
    <name evidence="5" type="ORF">BJ988_003019</name>
</gene>
<dbReference type="PANTHER" id="PTHR43884:SF20">
    <property type="entry name" value="ACYL-COA DEHYDROGENASE FADE28"/>
    <property type="match status" value="1"/>
</dbReference>
<dbReference type="GO" id="GO:0070991">
    <property type="term" value="F:medium-chain fatty acyl-CoA dehydrogenase activity"/>
    <property type="evidence" value="ECO:0007669"/>
    <property type="project" value="UniProtKB-EC"/>
</dbReference>
<protein>
    <submittedName>
        <fullName evidence="5">Acyl-CoA dehydrogenase</fullName>
        <ecNumber evidence="5">1.3.8.7</ecNumber>
    </submittedName>
</protein>
<dbReference type="InterPro" id="IPR036250">
    <property type="entry name" value="AcylCo_DH-like_C"/>
</dbReference>
<dbReference type="Proteomes" id="UP000564496">
    <property type="component" value="Unassembled WGS sequence"/>
</dbReference>
<keyword evidence="1" id="KW-0285">Flavoprotein</keyword>
<evidence type="ECO:0000259" key="4">
    <source>
        <dbReference type="Pfam" id="PF00441"/>
    </source>
</evidence>
<keyword evidence="3 5" id="KW-0560">Oxidoreductase</keyword>
<evidence type="ECO:0000256" key="1">
    <source>
        <dbReference type="ARBA" id="ARBA00022630"/>
    </source>
</evidence>
<evidence type="ECO:0000313" key="5">
    <source>
        <dbReference type="EMBL" id="NYI78371.1"/>
    </source>
</evidence>
<accession>A0A7Z0DMI0</accession>
<comment type="caution">
    <text evidence="5">The sequence shown here is derived from an EMBL/GenBank/DDBJ whole genome shotgun (WGS) entry which is preliminary data.</text>
</comment>
<organism evidence="5 6">
    <name type="scientific">Nocardioides panzhihuensis</name>
    <dbReference type="NCBI Taxonomy" id="860243"/>
    <lineage>
        <taxon>Bacteria</taxon>
        <taxon>Bacillati</taxon>
        <taxon>Actinomycetota</taxon>
        <taxon>Actinomycetes</taxon>
        <taxon>Propionibacteriales</taxon>
        <taxon>Nocardioidaceae</taxon>
        <taxon>Nocardioides</taxon>
    </lineage>
</organism>
<dbReference type="AlphaFoldDB" id="A0A7Z0DMI0"/>
<name>A0A7Z0DMI0_9ACTN</name>
<keyword evidence="2" id="KW-0274">FAD</keyword>
<proteinExistence type="predicted"/>
<dbReference type="EC" id="1.3.8.7" evidence="5"/>
<evidence type="ECO:0000313" key="6">
    <source>
        <dbReference type="Proteomes" id="UP000564496"/>
    </source>
</evidence>
<evidence type="ECO:0000256" key="3">
    <source>
        <dbReference type="ARBA" id="ARBA00023002"/>
    </source>
</evidence>
<sequence>MTGTEVAVDPELAALFDKVLADWRAARPSAGATLDMDRTLWGRLTELGLTRLAREADWPTLAELLRAAARHAAPVPLAEHDALAGWALATAGIEADDQIRTLARLDSAGLDPAVPWASQADRIVGLWPADGSWFVADLAASEVMIVAGRDLAGAPRDRVSVDPVALRAAVEISAEVATALGLRGALVRAVQASGAIERIVDLCVRHVTERHQFGRPLARFQAVQHLVADAAAEATLLTAATAAAVALAAAYDSSQATLAELERAVAVARSVLGVSADVVVRNAHQVHGAIGTTLEHPLQELTRPVLAWRSDYGSVRHWDRRVAEIVASAGTDPWSALIGRIEHEGETR</sequence>
<dbReference type="Pfam" id="PF00441">
    <property type="entry name" value="Acyl-CoA_dh_1"/>
    <property type="match status" value="1"/>
</dbReference>
<dbReference type="EMBL" id="JACBZR010000001">
    <property type="protein sequence ID" value="NYI78371.1"/>
    <property type="molecule type" value="Genomic_DNA"/>
</dbReference>
<dbReference type="InterPro" id="IPR009075">
    <property type="entry name" value="AcylCo_DH/oxidase_C"/>
</dbReference>
<evidence type="ECO:0000256" key="2">
    <source>
        <dbReference type="ARBA" id="ARBA00022827"/>
    </source>
</evidence>
<dbReference type="Gene3D" id="1.20.140.10">
    <property type="entry name" value="Butyryl-CoA Dehydrogenase, subunit A, domain 3"/>
    <property type="match status" value="1"/>
</dbReference>
<dbReference type="RefSeq" id="WP_179658705.1">
    <property type="nucleotide sequence ID" value="NZ_JACBZR010000001.1"/>
</dbReference>
<feature type="domain" description="Acyl-CoA dehydrogenase/oxidase C-terminal" evidence="4">
    <location>
        <begin position="185"/>
        <end position="307"/>
    </location>
</feature>
<keyword evidence="6" id="KW-1185">Reference proteome</keyword>